<comment type="caution">
    <text evidence="1">The sequence shown here is derived from an EMBL/GenBank/DDBJ whole genome shotgun (WGS) entry which is preliminary data.</text>
</comment>
<evidence type="ECO:0000313" key="2">
    <source>
        <dbReference type="Proteomes" id="UP000033869"/>
    </source>
</evidence>
<protein>
    <submittedName>
        <fullName evidence="1">Uncharacterized protein</fullName>
    </submittedName>
</protein>
<dbReference type="Proteomes" id="UP000033869">
    <property type="component" value="Unassembled WGS sequence"/>
</dbReference>
<organism evidence="1 2">
    <name type="scientific">candidate division CPR2 bacterium GW2011_GWC1_41_48</name>
    <dbReference type="NCBI Taxonomy" id="1618344"/>
    <lineage>
        <taxon>Bacteria</taxon>
        <taxon>Bacteria division CPR2</taxon>
    </lineage>
</organism>
<dbReference type="AlphaFoldDB" id="A0A0G0YHE3"/>
<gene>
    <name evidence="1" type="ORF">UU65_C0003G0041</name>
</gene>
<sequence>MAKTALAPEKYVRIEVEKDGGVRYAYYNLLNKTYTWDPYFIPENAIIMDQVAKIDLPKGQVLTSEMIEAKGPFIF</sequence>
<proteinExistence type="predicted"/>
<dbReference type="EMBL" id="LCBL01000003">
    <property type="protein sequence ID" value="KKS08986.1"/>
    <property type="molecule type" value="Genomic_DNA"/>
</dbReference>
<name>A0A0G0YHE3_UNCC2</name>
<evidence type="ECO:0000313" key="1">
    <source>
        <dbReference type="EMBL" id="KKS08986.1"/>
    </source>
</evidence>
<reference evidence="1 2" key="1">
    <citation type="journal article" date="2015" name="Nature">
        <title>rRNA introns, odd ribosomes, and small enigmatic genomes across a large radiation of phyla.</title>
        <authorList>
            <person name="Brown C.T."/>
            <person name="Hug L.A."/>
            <person name="Thomas B.C."/>
            <person name="Sharon I."/>
            <person name="Castelle C.J."/>
            <person name="Singh A."/>
            <person name="Wilkins M.J."/>
            <person name="Williams K.H."/>
            <person name="Banfield J.F."/>
        </authorList>
    </citation>
    <scope>NUCLEOTIDE SEQUENCE [LARGE SCALE GENOMIC DNA]</scope>
</reference>
<accession>A0A0G0YHE3</accession>